<evidence type="ECO:0000256" key="11">
    <source>
        <dbReference type="SAM" id="MobiDB-lite"/>
    </source>
</evidence>
<evidence type="ECO:0000256" key="9">
    <source>
        <dbReference type="ARBA" id="ARBA00040649"/>
    </source>
</evidence>
<accession>A0AAW0P4J7</accession>
<evidence type="ECO:0000256" key="4">
    <source>
        <dbReference type="ARBA" id="ARBA00022723"/>
    </source>
</evidence>
<dbReference type="SUPFAM" id="SSF55856">
    <property type="entry name" value="Cytochrome b5-like heme/steroid binding domain"/>
    <property type="match status" value="1"/>
</dbReference>
<dbReference type="SMART" id="SM01117">
    <property type="entry name" value="Cyt-b5"/>
    <property type="match status" value="1"/>
</dbReference>
<organism evidence="13 14">
    <name type="scientific">Mugilogobius chulae</name>
    <name type="common">yellowstripe goby</name>
    <dbReference type="NCBI Taxonomy" id="88201"/>
    <lineage>
        <taxon>Eukaryota</taxon>
        <taxon>Metazoa</taxon>
        <taxon>Chordata</taxon>
        <taxon>Craniata</taxon>
        <taxon>Vertebrata</taxon>
        <taxon>Euteleostomi</taxon>
        <taxon>Actinopterygii</taxon>
        <taxon>Neopterygii</taxon>
        <taxon>Teleostei</taxon>
        <taxon>Neoteleostei</taxon>
        <taxon>Acanthomorphata</taxon>
        <taxon>Gobiaria</taxon>
        <taxon>Gobiiformes</taxon>
        <taxon>Gobioidei</taxon>
        <taxon>Gobiidae</taxon>
        <taxon>Gobionellinae</taxon>
        <taxon>Mugilogobius</taxon>
    </lineage>
</organism>
<evidence type="ECO:0000313" key="14">
    <source>
        <dbReference type="Proteomes" id="UP001460270"/>
    </source>
</evidence>
<evidence type="ECO:0000259" key="12">
    <source>
        <dbReference type="PROSITE" id="PS50255"/>
    </source>
</evidence>
<evidence type="ECO:0000256" key="2">
    <source>
        <dbReference type="ARBA" id="ARBA00022490"/>
    </source>
</evidence>
<dbReference type="GO" id="GO:0005930">
    <property type="term" value="C:axoneme"/>
    <property type="evidence" value="ECO:0007669"/>
    <property type="project" value="UniProtKB-SubCell"/>
</dbReference>
<keyword evidence="2" id="KW-0963">Cytoplasm</keyword>
<evidence type="ECO:0000313" key="13">
    <source>
        <dbReference type="EMBL" id="KAK7909468.1"/>
    </source>
</evidence>
<keyword evidence="3" id="KW-0349">Heme</keyword>
<dbReference type="Gene3D" id="3.10.120.10">
    <property type="entry name" value="Cytochrome b5-like heme/steroid binding domain"/>
    <property type="match status" value="1"/>
</dbReference>
<dbReference type="PROSITE" id="PS50255">
    <property type="entry name" value="CYTOCHROME_B5_2"/>
    <property type="match status" value="1"/>
</dbReference>
<dbReference type="PANTHER" id="PTHR21281:SF0">
    <property type="entry name" value="CYTOCHROME B5 DOMAIN-CONTAINING PROTEIN 1"/>
    <property type="match status" value="1"/>
</dbReference>
<keyword evidence="7" id="KW-0966">Cell projection</keyword>
<name>A0AAW0P4J7_9GOBI</name>
<dbReference type="InterPro" id="IPR052320">
    <property type="entry name" value="Cytochrome_b5_domain"/>
</dbReference>
<reference evidence="14" key="1">
    <citation type="submission" date="2024-04" db="EMBL/GenBank/DDBJ databases">
        <title>Salinicola lusitanus LLJ914,a marine bacterium isolated from the Okinawa Trough.</title>
        <authorList>
            <person name="Li J."/>
        </authorList>
    </citation>
    <scope>NUCLEOTIDE SEQUENCE [LARGE SCALE GENOMIC DNA]</scope>
</reference>
<comment type="subcellular location">
    <subcellularLocation>
        <location evidence="1">Cytoplasm</location>
        <location evidence="1">Cytoskeleton</location>
        <location evidence="1">Cilium axoneme</location>
    </subcellularLocation>
</comment>
<keyword evidence="14" id="KW-1185">Reference proteome</keyword>
<evidence type="ECO:0000256" key="7">
    <source>
        <dbReference type="ARBA" id="ARBA00023273"/>
    </source>
</evidence>
<dbReference type="InterPro" id="IPR036400">
    <property type="entry name" value="Cyt_B5-like_heme/steroid_sf"/>
</dbReference>
<keyword evidence="4" id="KW-0479">Metal-binding</keyword>
<evidence type="ECO:0000256" key="3">
    <source>
        <dbReference type="ARBA" id="ARBA00022617"/>
    </source>
</evidence>
<feature type="region of interest" description="Disordered" evidence="11">
    <location>
        <begin position="91"/>
        <end position="112"/>
    </location>
</feature>
<keyword evidence="5" id="KW-0408">Iron</keyword>
<evidence type="ECO:0000256" key="1">
    <source>
        <dbReference type="ARBA" id="ARBA00004430"/>
    </source>
</evidence>
<comment type="caution">
    <text evidence="13">The sequence shown here is derived from an EMBL/GenBank/DDBJ whole genome shotgun (WGS) entry which is preliminary data.</text>
</comment>
<dbReference type="GO" id="GO:0003341">
    <property type="term" value="P:cilium movement"/>
    <property type="evidence" value="ECO:0007669"/>
    <property type="project" value="TreeGrafter"/>
</dbReference>
<dbReference type="AlphaFoldDB" id="A0AAW0P4J7"/>
<dbReference type="EMBL" id="JBBPFD010000010">
    <property type="protein sequence ID" value="KAK7909468.1"/>
    <property type="molecule type" value="Genomic_DNA"/>
</dbReference>
<evidence type="ECO:0000256" key="5">
    <source>
        <dbReference type="ARBA" id="ARBA00023004"/>
    </source>
</evidence>
<dbReference type="InterPro" id="IPR001199">
    <property type="entry name" value="Cyt_B5-like_heme/steroid-bd"/>
</dbReference>
<feature type="domain" description="Cytochrome b5 heme-binding" evidence="12">
    <location>
        <begin position="4"/>
        <end position="60"/>
    </location>
</feature>
<comment type="function">
    <text evidence="10">Radial spoke stalk protein that binds heme under oxidizing conditions. Required for the coordinated beating of multiple cilia maybe by functioning in a redox signaling pathway.</text>
</comment>
<comment type="similarity">
    <text evidence="8">Belongs to the cytochrome b5 family.</text>
</comment>
<dbReference type="PANTHER" id="PTHR21281">
    <property type="entry name" value="CYTOCHROME B5 DOMAIN-CONTAINING PROTEIN 1"/>
    <property type="match status" value="1"/>
</dbReference>
<protein>
    <recommendedName>
        <fullName evidence="9">Cytochrome b5 domain-containing protein 1</fullName>
    </recommendedName>
</protein>
<dbReference type="Pfam" id="PF00173">
    <property type="entry name" value="Cyt-b5"/>
    <property type="match status" value="1"/>
</dbReference>
<dbReference type="GO" id="GO:0046872">
    <property type="term" value="F:metal ion binding"/>
    <property type="evidence" value="ECO:0007669"/>
    <property type="project" value="UniProtKB-KW"/>
</dbReference>
<evidence type="ECO:0000256" key="8">
    <source>
        <dbReference type="ARBA" id="ARBA00038168"/>
    </source>
</evidence>
<proteinExistence type="inferred from homology"/>
<gene>
    <name evidence="13" type="ORF">WMY93_014152</name>
</gene>
<evidence type="ECO:0000256" key="6">
    <source>
        <dbReference type="ARBA" id="ARBA00023212"/>
    </source>
</evidence>
<sequence>MNRPKYFTPAEVSAHNVAEDLWVCFLGQVLDLTDLAQRHKGDPLMLPLLESAGKDISSWFDPETKDVRRFIDPVTQCRRYYTPRGRFVHVPPQAHARTGPGTSAPPGGETRATASVCGEETLQEILGRYLTYNSHASSYTWTHGGVALDMSRTLEENGLHDDDLELDQLRLDRELFSPALLLHFNDDLTEA</sequence>
<dbReference type="Proteomes" id="UP001460270">
    <property type="component" value="Unassembled WGS sequence"/>
</dbReference>
<evidence type="ECO:0000256" key="10">
    <source>
        <dbReference type="ARBA" id="ARBA00046139"/>
    </source>
</evidence>
<keyword evidence="6" id="KW-0206">Cytoskeleton</keyword>